<name>A0A5C6BYQ8_9BACT</name>
<dbReference type="Proteomes" id="UP000319908">
    <property type="component" value="Unassembled WGS sequence"/>
</dbReference>
<protein>
    <submittedName>
        <fullName evidence="1">Uncharacterized protein</fullName>
    </submittedName>
</protein>
<keyword evidence="2" id="KW-1185">Reference proteome</keyword>
<dbReference type="AlphaFoldDB" id="A0A5C6BYQ8"/>
<dbReference type="EMBL" id="SJPU01000002">
    <property type="protein sequence ID" value="TWU16591.1"/>
    <property type="molecule type" value="Genomic_DNA"/>
</dbReference>
<comment type="caution">
    <text evidence="1">The sequence shown here is derived from an EMBL/GenBank/DDBJ whole genome shotgun (WGS) entry which is preliminary data.</text>
</comment>
<organism evidence="1 2">
    <name type="scientific">Allorhodopirellula heiligendammensis</name>
    <dbReference type="NCBI Taxonomy" id="2714739"/>
    <lineage>
        <taxon>Bacteria</taxon>
        <taxon>Pseudomonadati</taxon>
        <taxon>Planctomycetota</taxon>
        <taxon>Planctomycetia</taxon>
        <taxon>Pirellulales</taxon>
        <taxon>Pirellulaceae</taxon>
        <taxon>Allorhodopirellula</taxon>
    </lineage>
</organism>
<evidence type="ECO:0000313" key="1">
    <source>
        <dbReference type="EMBL" id="TWU16591.1"/>
    </source>
</evidence>
<reference evidence="1 2" key="1">
    <citation type="journal article" date="2020" name="Antonie Van Leeuwenhoek">
        <title>Rhodopirellula heiligendammensis sp. nov., Rhodopirellula pilleata sp. nov., and Rhodopirellula solitaria sp. nov. isolated from natural or artificial marine surfaces in Northern Germany and California, USA, and emended description of the genus Rhodopirellula.</title>
        <authorList>
            <person name="Kallscheuer N."/>
            <person name="Wiegand S."/>
            <person name="Jogler M."/>
            <person name="Boedeker C."/>
            <person name="Peeters S.H."/>
            <person name="Rast P."/>
            <person name="Heuer A."/>
            <person name="Jetten M.S.M."/>
            <person name="Rohde M."/>
            <person name="Jogler C."/>
        </authorList>
    </citation>
    <scope>NUCLEOTIDE SEQUENCE [LARGE SCALE GENOMIC DNA]</scope>
    <source>
        <strain evidence="1 2">Poly21</strain>
    </source>
</reference>
<accession>A0A5C6BYQ8</accession>
<gene>
    <name evidence="1" type="ORF">Poly21_37960</name>
</gene>
<sequence length="49" mass="5366">MGVVNIAVICDLEFETLLSGHGRDRQSLLNVVKRSANVTENLHLCELAS</sequence>
<proteinExistence type="predicted"/>
<evidence type="ECO:0000313" key="2">
    <source>
        <dbReference type="Proteomes" id="UP000319908"/>
    </source>
</evidence>